<name>A0A7K1Y5H5_9SPHI</name>
<reference evidence="2 3" key="1">
    <citation type="submission" date="2019-11" db="EMBL/GenBank/DDBJ databases">
        <title>Pedobacter sp. HMF7647 Genome sequencing and assembly.</title>
        <authorList>
            <person name="Kang H."/>
            <person name="Kim H."/>
            <person name="Joh K."/>
        </authorList>
    </citation>
    <scope>NUCLEOTIDE SEQUENCE [LARGE SCALE GENOMIC DNA]</scope>
    <source>
        <strain evidence="2 3">HMF7647</strain>
    </source>
</reference>
<proteinExistence type="predicted"/>
<keyword evidence="1" id="KW-0732">Signal</keyword>
<evidence type="ECO:0000313" key="2">
    <source>
        <dbReference type="EMBL" id="MXV49844.1"/>
    </source>
</evidence>
<dbReference type="EMBL" id="WVHT01000001">
    <property type="protein sequence ID" value="MXV49844.1"/>
    <property type="molecule type" value="Genomic_DNA"/>
</dbReference>
<sequence>MKSLFTALFLLACLSAFTQNKQPDNLVQFSGVVYNLDSNSVVPYVTIINKTQRNDVKASNYQGYFSFVAHQGDTIIFSSVGYSKEALVIPSNIKDHSYTVMVRLKPEVVNLPVVRVYPWASLDQFNREFMTMKIADDDLEIAKKNTSKASLLAVSKTLPMDATEMNNINFQNNHVALTNKNINQRGANPLFNPFAWGALIQQITQGDKSRNGDQ</sequence>
<accession>A0A7K1Y5H5</accession>
<organism evidence="2 3">
    <name type="scientific">Hufsiella arboris</name>
    <dbReference type="NCBI Taxonomy" id="2695275"/>
    <lineage>
        <taxon>Bacteria</taxon>
        <taxon>Pseudomonadati</taxon>
        <taxon>Bacteroidota</taxon>
        <taxon>Sphingobacteriia</taxon>
        <taxon>Sphingobacteriales</taxon>
        <taxon>Sphingobacteriaceae</taxon>
        <taxon>Hufsiella</taxon>
    </lineage>
</organism>
<evidence type="ECO:0000313" key="3">
    <source>
        <dbReference type="Proteomes" id="UP000466586"/>
    </source>
</evidence>
<gene>
    <name evidence="2" type="ORF">GS399_02595</name>
</gene>
<dbReference type="Proteomes" id="UP000466586">
    <property type="component" value="Unassembled WGS sequence"/>
</dbReference>
<evidence type="ECO:0008006" key="4">
    <source>
        <dbReference type="Google" id="ProtNLM"/>
    </source>
</evidence>
<keyword evidence="3" id="KW-1185">Reference proteome</keyword>
<dbReference type="Pfam" id="PF13715">
    <property type="entry name" value="CarbopepD_reg_2"/>
    <property type="match status" value="1"/>
</dbReference>
<feature type="signal peptide" evidence="1">
    <location>
        <begin position="1"/>
        <end position="18"/>
    </location>
</feature>
<feature type="chain" id="PRO_5029780260" description="Carboxypeptidase-like regulatory domain-containing protein" evidence="1">
    <location>
        <begin position="19"/>
        <end position="214"/>
    </location>
</feature>
<dbReference type="AlphaFoldDB" id="A0A7K1Y5H5"/>
<comment type="caution">
    <text evidence="2">The sequence shown here is derived from an EMBL/GenBank/DDBJ whole genome shotgun (WGS) entry which is preliminary data.</text>
</comment>
<evidence type="ECO:0000256" key="1">
    <source>
        <dbReference type="SAM" id="SignalP"/>
    </source>
</evidence>
<protein>
    <recommendedName>
        <fullName evidence="4">Carboxypeptidase-like regulatory domain-containing protein</fullName>
    </recommendedName>
</protein>